<gene>
    <name evidence="3" type="ORF">GSTENG00035919001</name>
</gene>
<dbReference type="KEGG" id="tng:GSTEN00035919G001"/>
<sequence length="100" mass="11397">MTAQQRSFLIRLALLGLLVGLAELTAGEDEDYYMQELLTRDLYNQVQTQETPEASISNGHDKPSENPAKKLPKEKNTGTKKRLILFFHLSIQFRASTMQE</sequence>
<comment type="caution">
    <text evidence="3">The sequence shown here is derived from an EMBL/GenBank/DDBJ whole genome shotgun (WGS) entry which is preliminary data.</text>
</comment>
<protein>
    <submittedName>
        <fullName evidence="3">(spotted green pufferfish) hypothetical protein</fullName>
    </submittedName>
</protein>
<feature type="chain" id="PRO_5004242888" evidence="2">
    <location>
        <begin position="28"/>
        <end position="100"/>
    </location>
</feature>
<evidence type="ECO:0000256" key="1">
    <source>
        <dbReference type="SAM" id="MobiDB-lite"/>
    </source>
</evidence>
<evidence type="ECO:0000313" key="3">
    <source>
        <dbReference type="EMBL" id="CAG13329.1"/>
    </source>
</evidence>
<feature type="region of interest" description="Disordered" evidence="1">
    <location>
        <begin position="48"/>
        <end position="77"/>
    </location>
</feature>
<accession>Q4RE53</accession>
<dbReference type="AlphaFoldDB" id="Q4RE53"/>
<organism evidence="3">
    <name type="scientific">Tetraodon nigroviridis</name>
    <name type="common">Spotted green pufferfish</name>
    <name type="synonym">Chelonodon nigroviridis</name>
    <dbReference type="NCBI Taxonomy" id="99883"/>
    <lineage>
        <taxon>Eukaryota</taxon>
        <taxon>Metazoa</taxon>
        <taxon>Chordata</taxon>
        <taxon>Craniata</taxon>
        <taxon>Vertebrata</taxon>
        <taxon>Euteleostomi</taxon>
        <taxon>Actinopterygii</taxon>
        <taxon>Neopterygii</taxon>
        <taxon>Teleostei</taxon>
        <taxon>Neoteleostei</taxon>
        <taxon>Acanthomorphata</taxon>
        <taxon>Eupercaria</taxon>
        <taxon>Tetraodontiformes</taxon>
        <taxon>Tetradontoidea</taxon>
        <taxon>Tetraodontidae</taxon>
        <taxon>Tetraodon</taxon>
    </lineage>
</organism>
<proteinExistence type="predicted"/>
<keyword evidence="2" id="KW-0732">Signal</keyword>
<dbReference type="EMBL" id="CAAE01015135">
    <property type="protein sequence ID" value="CAG13329.1"/>
    <property type="molecule type" value="Genomic_DNA"/>
</dbReference>
<name>Q4RE53_TETNG</name>
<feature type="signal peptide" evidence="2">
    <location>
        <begin position="1"/>
        <end position="27"/>
    </location>
</feature>
<reference evidence="3" key="2">
    <citation type="submission" date="2004-02" db="EMBL/GenBank/DDBJ databases">
        <authorList>
            <consortium name="Genoscope"/>
            <consortium name="Whitehead Institute Centre for Genome Research"/>
        </authorList>
    </citation>
    <scope>NUCLEOTIDE SEQUENCE</scope>
</reference>
<feature type="compositionally biased region" description="Basic and acidic residues" evidence="1">
    <location>
        <begin position="59"/>
        <end position="77"/>
    </location>
</feature>
<evidence type="ECO:0000256" key="2">
    <source>
        <dbReference type="SAM" id="SignalP"/>
    </source>
</evidence>
<reference evidence="3" key="1">
    <citation type="journal article" date="2004" name="Nature">
        <title>Genome duplication in the teleost fish Tetraodon nigroviridis reveals the early vertebrate proto-karyotype.</title>
        <authorList>
            <person name="Jaillon O."/>
            <person name="Aury J.-M."/>
            <person name="Brunet F."/>
            <person name="Petit J.-L."/>
            <person name="Stange-Thomann N."/>
            <person name="Mauceli E."/>
            <person name="Bouneau L."/>
            <person name="Fischer C."/>
            <person name="Ozouf-Costaz C."/>
            <person name="Bernot A."/>
            <person name="Nicaud S."/>
            <person name="Jaffe D."/>
            <person name="Fisher S."/>
            <person name="Lutfalla G."/>
            <person name="Dossat C."/>
            <person name="Segurens B."/>
            <person name="Dasilva C."/>
            <person name="Salanoubat M."/>
            <person name="Levy M."/>
            <person name="Boudet N."/>
            <person name="Castellano S."/>
            <person name="Anthouard V."/>
            <person name="Jubin C."/>
            <person name="Castelli V."/>
            <person name="Katinka M."/>
            <person name="Vacherie B."/>
            <person name="Biemont C."/>
            <person name="Skalli Z."/>
            <person name="Cattolico L."/>
            <person name="Poulain J."/>
            <person name="De Berardinis V."/>
            <person name="Cruaud C."/>
            <person name="Duprat S."/>
            <person name="Brottier P."/>
            <person name="Coutanceau J.-P."/>
            <person name="Gouzy J."/>
            <person name="Parra G."/>
            <person name="Lardier G."/>
            <person name="Chapple C."/>
            <person name="McKernan K.J."/>
            <person name="McEwan P."/>
            <person name="Bosak S."/>
            <person name="Kellis M."/>
            <person name="Volff J.-N."/>
            <person name="Guigo R."/>
            <person name="Zody M.C."/>
            <person name="Mesirov J."/>
            <person name="Lindblad-Toh K."/>
            <person name="Birren B."/>
            <person name="Nusbaum C."/>
            <person name="Kahn D."/>
            <person name="Robinson-Rechavi M."/>
            <person name="Laudet V."/>
            <person name="Schachter V."/>
            <person name="Quetier F."/>
            <person name="Saurin W."/>
            <person name="Scarpelli C."/>
            <person name="Wincker P."/>
            <person name="Lander E.S."/>
            <person name="Weissenbach J."/>
            <person name="Roest Crollius H."/>
        </authorList>
    </citation>
    <scope>NUCLEOTIDE SEQUENCE [LARGE SCALE GENOMIC DNA]</scope>
</reference>
<feature type="compositionally biased region" description="Polar residues" evidence="1">
    <location>
        <begin position="48"/>
        <end position="58"/>
    </location>
</feature>